<accession>A0A0U4K927</accession>
<evidence type="ECO:0000313" key="1">
    <source>
        <dbReference type="EMBL" id="ALY09715.1"/>
    </source>
</evidence>
<organism evidence="1 2">
    <name type="scientific">Arthrobacter phage Martha</name>
    <dbReference type="NCBI Taxonomy" id="1772307"/>
    <lineage>
        <taxon>Viruses</taxon>
        <taxon>Duplodnaviria</taxon>
        <taxon>Heunggongvirae</taxon>
        <taxon>Uroviricota</taxon>
        <taxon>Caudoviricetes</taxon>
        <taxon>Berryhillviridae</taxon>
        <taxon>Marthavirus</taxon>
        <taxon>Marthavirus martha</taxon>
    </lineage>
</organism>
<sequence>MADYPEHEKLDEPGPEAVTRFIEWLQDNDMMVARIDTSAPNGLVPGPNPSELIIKHFDVDKQKLEAERVAMLEALRKLDTKGPMTE</sequence>
<dbReference type="KEGG" id="vg:40077541"/>
<protein>
    <submittedName>
        <fullName evidence="1">Uncharacterized protein</fullName>
    </submittedName>
</protein>
<gene>
    <name evidence="1" type="primary">62</name>
    <name evidence="1" type="ORF">MARTHA_62</name>
</gene>
<evidence type="ECO:0000313" key="2">
    <source>
        <dbReference type="Proteomes" id="UP000226425"/>
    </source>
</evidence>
<name>A0A0U4K927_9CAUD</name>
<dbReference type="EMBL" id="KU160656">
    <property type="protein sequence ID" value="ALY09715.1"/>
    <property type="molecule type" value="Genomic_DNA"/>
</dbReference>
<dbReference type="Proteomes" id="UP000226425">
    <property type="component" value="Segment"/>
</dbReference>
<dbReference type="RefSeq" id="YP_009601695.1">
    <property type="nucleotide sequence ID" value="NC_041932.1"/>
</dbReference>
<proteinExistence type="predicted"/>
<keyword evidence="2" id="KW-1185">Reference proteome</keyword>
<dbReference type="GeneID" id="40077541"/>
<reference evidence="1 2" key="1">
    <citation type="submission" date="2015-11" db="EMBL/GenBank/DDBJ databases">
        <authorList>
            <person name="Lee I.Y."/>
            <person name="Guerrero C.A."/>
            <person name="Bowman C.A."/>
            <person name="Russell D.A."/>
            <person name="Pope W.H."/>
            <person name="Jacobs-Sera D."/>
            <person name="Hendrix R.W."/>
            <person name="Hatfull G.F."/>
        </authorList>
    </citation>
    <scope>NUCLEOTIDE SEQUENCE [LARGE SCALE GENOMIC DNA]</scope>
</reference>